<keyword evidence="2" id="KW-1185">Reference proteome</keyword>
<evidence type="ECO:0000313" key="2">
    <source>
        <dbReference type="Proteomes" id="UP000789366"/>
    </source>
</evidence>
<gene>
    <name evidence="1" type="ORF">SPELUC_LOCUS5100</name>
</gene>
<name>A0ACA9LXR1_9GLOM</name>
<proteinExistence type="predicted"/>
<sequence length="100" mass="11755">MNVMLHHNNAFLHIAKIVKGYLKQERITLLSHPPYSSDLAPCDFFLFSKLKKELAGRQFERIENLAHAVNSIINNIPNQEYEKSFNSWCNWLQHCIDVDR</sequence>
<protein>
    <submittedName>
        <fullName evidence="1">3255_t:CDS:1</fullName>
    </submittedName>
</protein>
<comment type="caution">
    <text evidence="1">The sequence shown here is derived from an EMBL/GenBank/DDBJ whole genome shotgun (WGS) entry which is preliminary data.</text>
</comment>
<accession>A0ACA9LXR1</accession>
<evidence type="ECO:0000313" key="1">
    <source>
        <dbReference type="EMBL" id="CAG8548252.1"/>
    </source>
</evidence>
<reference evidence="1" key="1">
    <citation type="submission" date="2021-06" db="EMBL/GenBank/DDBJ databases">
        <authorList>
            <person name="Kallberg Y."/>
            <person name="Tangrot J."/>
            <person name="Rosling A."/>
        </authorList>
    </citation>
    <scope>NUCLEOTIDE SEQUENCE</scope>
    <source>
        <strain evidence="1">28 12/20/2015</strain>
    </source>
</reference>
<organism evidence="1 2">
    <name type="scientific">Cetraspora pellucida</name>
    <dbReference type="NCBI Taxonomy" id="1433469"/>
    <lineage>
        <taxon>Eukaryota</taxon>
        <taxon>Fungi</taxon>
        <taxon>Fungi incertae sedis</taxon>
        <taxon>Mucoromycota</taxon>
        <taxon>Glomeromycotina</taxon>
        <taxon>Glomeromycetes</taxon>
        <taxon>Diversisporales</taxon>
        <taxon>Gigasporaceae</taxon>
        <taxon>Cetraspora</taxon>
    </lineage>
</organism>
<dbReference type="EMBL" id="CAJVPW010004970">
    <property type="protein sequence ID" value="CAG8548252.1"/>
    <property type="molecule type" value="Genomic_DNA"/>
</dbReference>
<dbReference type="Proteomes" id="UP000789366">
    <property type="component" value="Unassembled WGS sequence"/>
</dbReference>
<feature type="non-terminal residue" evidence="1">
    <location>
        <position position="100"/>
    </location>
</feature>